<sequence length="304" mass="32677">MNDAPPDANAPSLHALRSRRAALAGIGLTVAACACFAVLDATTKWVSTAVPLFMALWLRYLFQAVLTTAFVLQREGVAVLRTRQPRFQALRAVLFAATSLFGFISIQHFPLAEFTAIVATTPLCVTLVAALWLHQRVSAPRWVLVALGLTGTLAIIRPGGEAFTWAMLWPLCLLATGTGYQVISSKMAGQESPATTQLYTGWLAAALVSAGVPFVWTSISDPWLWAGMFAMGLSSAVGHMLLLQAYARTTPVTIAPFLYSQIGFAMLAGWLVYRHVPDLWSLAGIAAIVLSGAASAWLTVRETR</sequence>
<dbReference type="InterPro" id="IPR037185">
    <property type="entry name" value="EmrE-like"/>
</dbReference>
<dbReference type="PANTHER" id="PTHR22911">
    <property type="entry name" value="ACYL-MALONYL CONDENSING ENZYME-RELATED"/>
    <property type="match status" value="1"/>
</dbReference>
<feature type="transmembrane region" description="Helical" evidence="1">
    <location>
        <begin position="92"/>
        <end position="109"/>
    </location>
</feature>
<feature type="domain" description="EamA" evidence="2">
    <location>
        <begin position="24"/>
        <end position="156"/>
    </location>
</feature>
<dbReference type="InterPro" id="IPR000620">
    <property type="entry name" value="EamA_dom"/>
</dbReference>
<protein>
    <submittedName>
        <fullName evidence="3">Permease of the drug/metabolite transporter (DMT) superfamily</fullName>
    </submittedName>
</protein>
<evidence type="ECO:0000313" key="3">
    <source>
        <dbReference type="EMBL" id="SDD98838.1"/>
    </source>
</evidence>
<reference evidence="3 4" key="1">
    <citation type="submission" date="2016-10" db="EMBL/GenBank/DDBJ databases">
        <authorList>
            <person name="de Groot N.N."/>
        </authorList>
    </citation>
    <scope>NUCLEOTIDE SEQUENCE [LARGE SCALE GENOMIC DNA]</scope>
    <source>
        <strain evidence="3 4">DSM 16619</strain>
    </source>
</reference>
<keyword evidence="1" id="KW-0472">Membrane</keyword>
<feature type="transmembrane region" description="Helical" evidence="1">
    <location>
        <begin position="21"/>
        <end position="39"/>
    </location>
</feature>
<dbReference type="AlphaFoldDB" id="A0A1G6Z879"/>
<dbReference type="PANTHER" id="PTHR22911:SF103">
    <property type="entry name" value="BLR2811 PROTEIN"/>
    <property type="match status" value="1"/>
</dbReference>
<feature type="transmembrane region" description="Helical" evidence="1">
    <location>
        <begin position="140"/>
        <end position="156"/>
    </location>
</feature>
<dbReference type="Proteomes" id="UP000198781">
    <property type="component" value="Unassembled WGS sequence"/>
</dbReference>
<name>A0A1G6Z879_9BURK</name>
<feature type="transmembrane region" description="Helical" evidence="1">
    <location>
        <begin position="195"/>
        <end position="216"/>
    </location>
</feature>
<keyword evidence="1" id="KW-0812">Transmembrane</keyword>
<dbReference type="Pfam" id="PF00892">
    <property type="entry name" value="EamA"/>
    <property type="match status" value="1"/>
</dbReference>
<proteinExistence type="predicted"/>
<feature type="transmembrane region" description="Helical" evidence="1">
    <location>
        <begin position="222"/>
        <end position="242"/>
    </location>
</feature>
<feature type="transmembrane region" description="Helical" evidence="1">
    <location>
        <begin position="51"/>
        <end position="72"/>
    </location>
</feature>
<gene>
    <name evidence="3" type="ORF">SAMN05192589_11121</name>
</gene>
<evidence type="ECO:0000256" key="1">
    <source>
        <dbReference type="SAM" id="Phobius"/>
    </source>
</evidence>
<feature type="transmembrane region" description="Helical" evidence="1">
    <location>
        <begin position="279"/>
        <end position="300"/>
    </location>
</feature>
<dbReference type="SUPFAM" id="SSF103481">
    <property type="entry name" value="Multidrug resistance efflux transporter EmrE"/>
    <property type="match status" value="2"/>
</dbReference>
<dbReference type="EMBL" id="FMZC01000011">
    <property type="protein sequence ID" value="SDD98838.1"/>
    <property type="molecule type" value="Genomic_DNA"/>
</dbReference>
<keyword evidence="1" id="KW-1133">Transmembrane helix</keyword>
<feature type="transmembrane region" description="Helical" evidence="1">
    <location>
        <begin position="254"/>
        <end position="273"/>
    </location>
</feature>
<dbReference type="OrthoDB" id="8584557at2"/>
<dbReference type="GO" id="GO:0016020">
    <property type="term" value="C:membrane"/>
    <property type="evidence" value="ECO:0007669"/>
    <property type="project" value="InterPro"/>
</dbReference>
<feature type="transmembrane region" description="Helical" evidence="1">
    <location>
        <begin position="162"/>
        <end position="183"/>
    </location>
</feature>
<keyword evidence="4" id="KW-1185">Reference proteome</keyword>
<organism evidence="3 4">
    <name type="scientific">Paracidovorax valerianellae</name>
    <dbReference type="NCBI Taxonomy" id="187868"/>
    <lineage>
        <taxon>Bacteria</taxon>
        <taxon>Pseudomonadati</taxon>
        <taxon>Pseudomonadota</taxon>
        <taxon>Betaproteobacteria</taxon>
        <taxon>Burkholderiales</taxon>
        <taxon>Comamonadaceae</taxon>
        <taxon>Paracidovorax</taxon>
    </lineage>
</organism>
<feature type="transmembrane region" description="Helical" evidence="1">
    <location>
        <begin position="115"/>
        <end position="133"/>
    </location>
</feature>
<dbReference type="RefSeq" id="WP_092744808.1">
    <property type="nucleotide sequence ID" value="NZ_FMZC01000011.1"/>
</dbReference>
<evidence type="ECO:0000313" key="4">
    <source>
        <dbReference type="Proteomes" id="UP000198781"/>
    </source>
</evidence>
<accession>A0A1G6Z879</accession>
<evidence type="ECO:0000259" key="2">
    <source>
        <dbReference type="Pfam" id="PF00892"/>
    </source>
</evidence>